<feature type="non-terminal residue" evidence="13">
    <location>
        <position position="1"/>
    </location>
</feature>
<dbReference type="GO" id="GO:0030422">
    <property type="term" value="P:siRNA processing"/>
    <property type="evidence" value="ECO:0007669"/>
    <property type="project" value="TreeGrafter"/>
</dbReference>
<keyword evidence="5" id="KW-0808">Transferase</keyword>
<dbReference type="GO" id="GO:0005634">
    <property type="term" value="C:nucleus"/>
    <property type="evidence" value="ECO:0007669"/>
    <property type="project" value="TreeGrafter"/>
</dbReference>
<dbReference type="InterPro" id="IPR029063">
    <property type="entry name" value="SAM-dependent_MTases_sf"/>
</dbReference>
<evidence type="ECO:0000256" key="10">
    <source>
        <dbReference type="ARBA" id="ARBA00023158"/>
    </source>
</evidence>
<evidence type="ECO:0000256" key="12">
    <source>
        <dbReference type="ARBA" id="ARBA00048418"/>
    </source>
</evidence>
<evidence type="ECO:0000256" key="11">
    <source>
        <dbReference type="ARBA" id="ARBA00035025"/>
    </source>
</evidence>
<keyword evidence="6" id="KW-0949">S-adenosyl-L-methionine</keyword>
<dbReference type="GO" id="GO:0001510">
    <property type="term" value="P:RNA methylation"/>
    <property type="evidence" value="ECO:0007669"/>
    <property type="project" value="InterPro"/>
</dbReference>
<keyword evidence="10" id="KW-0943">RNA-mediated gene silencing</keyword>
<comment type="similarity">
    <text evidence="2">Belongs to the methyltransferase superfamily. HEN1 family.</text>
</comment>
<dbReference type="GO" id="GO:0005737">
    <property type="term" value="C:cytoplasm"/>
    <property type="evidence" value="ECO:0007669"/>
    <property type="project" value="TreeGrafter"/>
</dbReference>
<keyword evidence="8" id="KW-0460">Magnesium</keyword>
<evidence type="ECO:0000256" key="8">
    <source>
        <dbReference type="ARBA" id="ARBA00022842"/>
    </source>
</evidence>
<keyword evidence="7" id="KW-0479">Metal-binding</keyword>
<evidence type="ECO:0000256" key="7">
    <source>
        <dbReference type="ARBA" id="ARBA00022723"/>
    </source>
</evidence>
<dbReference type="SUPFAM" id="SSF53335">
    <property type="entry name" value="S-adenosyl-L-methionine-dependent methyltransferases"/>
    <property type="match status" value="1"/>
</dbReference>
<evidence type="ECO:0000256" key="5">
    <source>
        <dbReference type="ARBA" id="ARBA00022679"/>
    </source>
</evidence>
<protein>
    <recommendedName>
        <fullName evidence="3">Small RNA 2'-O-methyltransferase</fullName>
        <ecNumber evidence="11">2.1.1.386</ecNumber>
    </recommendedName>
</protein>
<dbReference type="GO" id="GO:0003723">
    <property type="term" value="F:RNA binding"/>
    <property type="evidence" value="ECO:0007669"/>
    <property type="project" value="UniProtKB-KW"/>
</dbReference>
<dbReference type="GO" id="GO:0090486">
    <property type="term" value="F:small RNA 2'-O-methyltransferase activity"/>
    <property type="evidence" value="ECO:0007669"/>
    <property type="project" value="UniProtKB-EC"/>
</dbReference>
<dbReference type="EC" id="2.1.1.386" evidence="11"/>
<proteinExistence type="inferred from homology"/>
<evidence type="ECO:0000256" key="4">
    <source>
        <dbReference type="ARBA" id="ARBA00022603"/>
    </source>
</evidence>
<reference evidence="13 14" key="1">
    <citation type="submission" date="2014-04" db="EMBL/GenBank/DDBJ databases">
        <authorList>
            <consortium name="DOE Joint Genome Institute"/>
            <person name="Kuo A."/>
            <person name="Kohler A."/>
            <person name="Costa M.D."/>
            <person name="Nagy L.G."/>
            <person name="Floudas D."/>
            <person name="Copeland A."/>
            <person name="Barry K.W."/>
            <person name="Cichocki N."/>
            <person name="Veneault-Fourrey C."/>
            <person name="LaButti K."/>
            <person name="Lindquist E.A."/>
            <person name="Lipzen A."/>
            <person name="Lundell T."/>
            <person name="Morin E."/>
            <person name="Murat C."/>
            <person name="Sun H."/>
            <person name="Tunlid A."/>
            <person name="Henrissat B."/>
            <person name="Grigoriev I.V."/>
            <person name="Hibbett D.S."/>
            <person name="Martin F."/>
            <person name="Nordberg H.P."/>
            <person name="Cantor M.N."/>
            <person name="Hua S.X."/>
        </authorList>
    </citation>
    <scope>NUCLEOTIDE SEQUENCE [LARGE SCALE GENOMIC DNA]</scope>
    <source>
        <strain evidence="13 14">Marx 270</strain>
    </source>
</reference>
<dbReference type="PANTHER" id="PTHR21404">
    <property type="entry name" value="HEN1"/>
    <property type="match status" value="1"/>
</dbReference>
<keyword evidence="4" id="KW-0489">Methyltransferase</keyword>
<dbReference type="Proteomes" id="UP000054217">
    <property type="component" value="Unassembled WGS sequence"/>
</dbReference>
<evidence type="ECO:0000256" key="6">
    <source>
        <dbReference type="ARBA" id="ARBA00022691"/>
    </source>
</evidence>
<evidence type="ECO:0000256" key="1">
    <source>
        <dbReference type="ARBA" id="ARBA00001946"/>
    </source>
</evidence>
<dbReference type="Gene3D" id="3.40.50.150">
    <property type="entry name" value="Vaccinia Virus protein VP39"/>
    <property type="match status" value="1"/>
</dbReference>
<evidence type="ECO:0000256" key="3">
    <source>
        <dbReference type="ARBA" id="ARBA00021330"/>
    </source>
</evidence>
<evidence type="ECO:0000313" key="13">
    <source>
        <dbReference type="EMBL" id="KIO15198.1"/>
    </source>
</evidence>
<reference evidence="14" key="2">
    <citation type="submission" date="2015-01" db="EMBL/GenBank/DDBJ databases">
        <title>Evolutionary Origins and Diversification of the Mycorrhizal Mutualists.</title>
        <authorList>
            <consortium name="DOE Joint Genome Institute"/>
            <consortium name="Mycorrhizal Genomics Consortium"/>
            <person name="Kohler A."/>
            <person name="Kuo A."/>
            <person name="Nagy L.G."/>
            <person name="Floudas D."/>
            <person name="Copeland A."/>
            <person name="Barry K.W."/>
            <person name="Cichocki N."/>
            <person name="Veneault-Fourrey C."/>
            <person name="LaButti K."/>
            <person name="Lindquist E.A."/>
            <person name="Lipzen A."/>
            <person name="Lundell T."/>
            <person name="Morin E."/>
            <person name="Murat C."/>
            <person name="Riley R."/>
            <person name="Ohm R."/>
            <person name="Sun H."/>
            <person name="Tunlid A."/>
            <person name="Henrissat B."/>
            <person name="Grigoriev I.V."/>
            <person name="Hibbett D.S."/>
            <person name="Martin F."/>
        </authorList>
    </citation>
    <scope>NUCLEOTIDE SEQUENCE [LARGE SCALE GENOMIC DNA]</scope>
    <source>
        <strain evidence="14">Marx 270</strain>
    </source>
</reference>
<dbReference type="HOGENOM" id="CLU_032749_0_0_1"/>
<dbReference type="EMBL" id="KN831944">
    <property type="protein sequence ID" value="KIO15198.1"/>
    <property type="molecule type" value="Genomic_DNA"/>
</dbReference>
<dbReference type="GO" id="GO:0046872">
    <property type="term" value="F:metal ion binding"/>
    <property type="evidence" value="ECO:0007669"/>
    <property type="project" value="UniProtKB-KW"/>
</dbReference>
<keyword evidence="14" id="KW-1185">Reference proteome</keyword>
<organism evidence="13 14">
    <name type="scientific">Pisolithus tinctorius Marx 270</name>
    <dbReference type="NCBI Taxonomy" id="870435"/>
    <lineage>
        <taxon>Eukaryota</taxon>
        <taxon>Fungi</taxon>
        <taxon>Dikarya</taxon>
        <taxon>Basidiomycota</taxon>
        <taxon>Agaricomycotina</taxon>
        <taxon>Agaricomycetes</taxon>
        <taxon>Agaricomycetidae</taxon>
        <taxon>Boletales</taxon>
        <taxon>Sclerodermatineae</taxon>
        <taxon>Pisolithaceae</taxon>
        <taxon>Pisolithus</taxon>
    </lineage>
</organism>
<dbReference type="STRING" id="870435.A0A0C3K1A1"/>
<feature type="non-terminal residue" evidence="13">
    <location>
        <position position="390"/>
    </location>
</feature>
<name>A0A0C3K1A1_PISTI</name>
<keyword evidence="9" id="KW-0694">RNA-binding</keyword>
<dbReference type="InParanoid" id="A0A0C3K1A1"/>
<evidence type="ECO:0000256" key="9">
    <source>
        <dbReference type="ARBA" id="ARBA00022884"/>
    </source>
</evidence>
<gene>
    <name evidence="13" type="ORF">M404DRAFT_69593</name>
</gene>
<comment type="catalytic activity">
    <reaction evidence="12">
        <text>small RNA 3'-end nucleotide + S-adenosyl-L-methionine = small RNA 3'-end 2'-O-methylnucleotide + S-adenosyl-L-homocysteine + H(+)</text>
        <dbReference type="Rhea" id="RHEA:37887"/>
        <dbReference type="Rhea" id="RHEA-COMP:10415"/>
        <dbReference type="Rhea" id="RHEA-COMP:10416"/>
        <dbReference type="ChEBI" id="CHEBI:15378"/>
        <dbReference type="ChEBI" id="CHEBI:57856"/>
        <dbReference type="ChEBI" id="CHEBI:59789"/>
        <dbReference type="ChEBI" id="CHEBI:74896"/>
        <dbReference type="ChEBI" id="CHEBI:74898"/>
        <dbReference type="EC" id="2.1.1.386"/>
    </reaction>
</comment>
<dbReference type="PANTHER" id="PTHR21404:SF3">
    <property type="entry name" value="SMALL RNA 2'-O-METHYLTRANSFERASE"/>
    <property type="match status" value="1"/>
</dbReference>
<dbReference type="AlphaFoldDB" id="A0A0C3K1A1"/>
<evidence type="ECO:0000313" key="14">
    <source>
        <dbReference type="Proteomes" id="UP000054217"/>
    </source>
</evidence>
<dbReference type="InterPro" id="IPR026610">
    <property type="entry name" value="Hen1"/>
</dbReference>
<dbReference type="FunCoup" id="A0A0C3K1A1">
    <property type="interactions" value="166"/>
</dbReference>
<dbReference type="OrthoDB" id="2154311at2759"/>
<evidence type="ECO:0000256" key="2">
    <source>
        <dbReference type="ARBA" id="ARBA00009026"/>
    </source>
</evidence>
<accession>A0A0C3K1A1</accession>
<comment type="cofactor">
    <cofactor evidence="1">
        <name>Mg(2+)</name>
        <dbReference type="ChEBI" id="CHEBI:18420"/>
    </cofactor>
</comment>
<sequence>DVNVAFFPPLHQQRRIWVLDILRREGVSEIVDIGCGEGELLATLCQPAPWLGPQSQWRNRSLASTQNADDCLASMFDDVLLNDSESRDLHPTRIAGLDIDTGALQYAAEDTSPSSANPQYTRWEPLQVSLWHGSLDSINPSFVDVECIVATEVIEHLTDDLVHHFAPVLLGVYHPRILLMTTPSYTFNARFSSPGIRDPMGHSDPTGRTDRVFRHADHKFEWTVEEFATWCATVSKEWGYIVEVASIGYALDKDPWGRDKQLGGASQVAAFKRMDDANSRRKRERRIRTAYAALEKKEPHRLVVTHHFTAHPQAGRPHQLEELGAALLRTFEGWGESVLRVEDLWFSDDIAVLCGGSVELLIEMAERDSQLCLRRIAGERKGNWTIELLG</sequence>